<dbReference type="GO" id="GO:0008757">
    <property type="term" value="F:S-adenosylmethionine-dependent methyltransferase activity"/>
    <property type="evidence" value="ECO:0007669"/>
    <property type="project" value="InterPro"/>
</dbReference>
<dbReference type="SUPFAM" id="SSF53335">
    <property type="entry name" value="S-adenosyl-L-methionine-dependent methyltransferases"/>
    <property type="match status" value="1"/>
</dbReference>
<dbReference type="AlphaFoldDB" id="A0A2I1DB74"/>
<feature type="compositionally biased region" description="Polar residues" evidence="1">
    <location>
        <begin position="210"/>
        <end position="221"/>
    </location>
</feature>
<dbReference type="RefSeq" id="XP_024695722.1">
    <property type="nucleotide sequence ID" value="XM_024833289.1"/>
</dbReference>
<feature type="compositionally biased region" description="Polar residues" evidence="1">
    <location>
        <begin position="68"/>
        <end position="96"/>
    </location>
</feature>
<feature type="domain" description="Methyltransferase type 11" evidence="2">
    <location>
        <begin position="762"/>
        <end position="822"/>
    </location>
</feature>
<feature type="compositionally biased region" description="Pro residues" evidence="1">
    <location>
        <begin position="173"/>
        <end position="184"/>
    </location>
</feature>
<evidence type="ECO:0000259" key="2">
    <source>
        <dbReference type="Pfam" id="PF08241"/>
    </source>
</evidence>
<dbReference type="VEuPathDB" id="FungiDB:P168DRAFT_231548"/>
<organism evidence="3 4">
    <name type="scientific">Aspergillus campestris (strain IBT 28561)</name>
    <dbReference type="NCBI Taxonomy" id="1392248"/>
    <lineage>
        <taxon>Eukaryota</taxon>
        <taxon>Fungi</taxon>
        <taxon>Dikarya</taxon>
        <taxon>Ascomycota</taxon>
        <taxon>Pezizomycotina</taxon>
        <taxon>Eurotiomycetes</taxon>
        <taxon>Eurotiomycetidae</taxon>
        <taxon>Eurotiales</taxon>
        <taxon>Aspergillaceae</taxon>
        <taxon>Aspergillus</taxon>
        <taxon>Aspergillus subgen. Circumdati</taxon>
    </lineage>
</organism>
<proteinExistence type="predicted"/>
<sequence length="981" mass="107493">MATIRGPPFRPVRGTKLNTIPEDLREFQDSDQHDANQADQRGRAVQKDEAGQTGFNPIATLGPRLKLKTTNLPPSSSMNRFLSPMSAGSISSCSDTEWQRQMEPFDELYDATDDESDLSDDCTSISTSTRPTSLATPTTRHSLTSPVNRNRYPRLKIPSPETWPSLHGGPKSSPVPPTPPPKIPVSPAALSLLSRSVPAAHAPPSLDGGSVSSDQVSNISAPATPDLQSLPDADWEAQDVHIRSRIEDDRTPDVSDREPESDVQDIEIALESPDDDWQRVLGNFPSIPGRSTAPPAHIEAGPSREHTPSDNGVFLPEGAMATLRHIPLDRTPDPWSEGSDADEEMWEVHGIPERPRSAGDATPASAISGHSFSSLSIPSPGGFFASLGPRARHTWSIPKGAMPPSSAVAERFYNLPFGRDEGQIVEQVIECCDIPTDDQPTAVYAPPTAIRLPPNAEGHAFGNQRSPISPGPEGISEISRPVSTNNLDEQDETYEEELQKRAMASLDRTSVWLAAQQSYLSALRESNPVNLPDIASESEADESNDDAHQERPETNGKRAVRFAEDVPDAPSSGPSASASKDSIYWRGFQSVRQLSSKNDTFLHRHMRFDAVQSIRLGLPNLHVRCLQGYYELNDPGRPPYKGPFSKAPRNSVIASELAEKAQFSMIEKEQSVLAQLSQSMWAMDALKYINGGHLLTSPAAKRLSSSTSSKGRRRAVRVLDLGGHASGEWAWHLAHDHSNVKVYTVYTERQAVNPGIKGPDNHRQVAVSQLWKLPFPDNKFDVISARSLPALLKAERPANAEQDEYDLCLQECRRCLKPGGYLEYFVMDAEVAQAGPYATATSVEFAFSLKTRGYDPTPTKSFLGRLRKGGFEGVKRAWTFLPMGVEPAPPQVPRETPEPRVKSQIEAYEAVHGPIGSTADIASVAGLFGGWIWEQWLLKLQMEMGREREKLLEGVGAVFDEGRKNSAGWTCLTGWAMKPKR</sequence>
<feature type="compositionally biased region" description="Acidic residues" evidence="1">
    <location>
        <begin position="111"/>
        <end position="120"/>
    </location>
</feature>
<dbReference type="OrthoDB" id="10256176at2759"/>
<reference evidence="3" key="1">
    <citation type="submission" date="2016-12" db="EMBL/GenBank/DDBJ databases">
        <title>The genomes of Aspergillus section Nigri reveals drivers in fungal speciation.</title>
        <authorList>
            <consortium name="DOE Joint Genome Institute"/>
            <person name="Vesth T.C."/>
            <person name="Nybo J."/>
            <person name="Theobald S."/>
            <person name="Brandl J."/>
            <person name="Frisvad J.C."/>
            <person name="Nielsen K.F."/>
            <person name="Lyhne E.K."/>
            <person name="Kogle M.E."/>
            <person name="Kuo A."/>
            <person name="Riley R."/>
            <person name="Clum A."/>
            <person name="Nolan M."/>
            <person name="Lipzen A."/>
            <person name="Salamov A."/>
            <person name="Henrissat B."/>
            <person name="Wiebenga A."/>
            <person name="De vries R.P."/>
            <person name="Grigoriev I.V."/>
            <person name="Mortensen U.H."/>
            <person name="Andersen M.R."/>
            <person name="Baker S.E."/>
        </authorList>
    </citation>
    <scope>NUCLEOTIDE SEQUENCE</scope>
    <source>
        <strain evidence="3">IBT 28561</strain>
    </source>
</reference>
<feature type="region of interest" description="Disordered" evidence="1">
    <location>
        <begin position="111"/>
        <end position="187"/>
    </location>
</feature>
<protein>
    <recommendedName>
        <fullName evidence="2">Methyltransferase type 11 domain-containing protein</fullName>
    </recommendedName>
</protein>
<name>A0A2I1DB74_ASPC2</name>
<dbReference type="Proteomes" id="UP000234254">
    <property type="component" value="Unassembled WGS sequence"/>
</dbReference>
<feature type="compositionally biased region" description="Polar residues" evidence="1">
    <location>
        <begin position="125"/>
        <end position="148"/>
    </location>
</feature>
<comment type="caution">
    <text evidence="3">The sequence shown here is derived from an EMBL/GenBank/DDBJ whole genome shotgun (WGS) entry which is preliminary data.</text>
</comment>
<evidence type="ECO:0000256" key="1">
    <source>
        <dbReference type="SAM" id="MobiDB-lite"/>
    </source>
</evidence>
<dbReference type="PANTHER" id="PTHR43591">
    <property type="entry name" value="METHYLTRANSFERASE"/>
    <property type="match status" value="1"/>
</dbReference>
<accession>A0A2I1DB74</accession>
<feature type="compositionally biased region" description="Basic and acidic residues" evidence="1">
    <location>
        <begin position="22"/>
        <end position="50"/>
    </location>
</feature>
<keyword evidence="4" id="KW-1185">Reference proteome</keyword>
<dbReference type="Gene3D" id="3.40.50.150">
    <property type="entry name" value="Vaccinia Virus protein VP39"/>
    <property type="match status" value="1"/>
</dbReference>
<dbReference type="InterPro" id="IPR013216">
    <property type="entry name" value="Methyltransf_11"/>
</dbReference>
<feature type="region of interest" description="Disordered" evidence="1">
    <location>
        <begin position="1"/>
        <end position="97"/>
    </location>
</feature>
<dbReference type="PANTHER" id="PTHR43591:SF103">
    <property type="entry name" value="METHYLTRANSFERASE TYPE 11 DOMAIN-CONTAINING PROTEIN"/>
    <property type="match status" value="1"/>
</dbReference>
<feature type="region of interest" description="Disordered" evidence="1">
    <location>
        <begin position="199"/>
        <end position="264"/>
    </location>
</feature>
<feature type="region of interest" description="Disordered" evidence="1">
    <location>
        <begin position="537"/>
        <end position="559"/>
    </location>
</feature>
<gene>
    <name evidence="3" type="ORF">P168DRAFT_231548</name>
</gene>
<feature type="compositionally biased region" description="Basic and acidic residues" evidence="1">
    <location>
        <begin position="545"/>
        <end position="559"/>
    </location>
</feature>
<dbReference type="GeneID" id="36540813"/>
<feature type="region of interest" description="Disordered" evidence="1">
    <location>
        <begin position="457"/>
        <end position="498"/>
    </location>
</feature>
<dbReference type="InterPro" id="IPR029063">
    <property type="entry name" value="SAM-dependent_MTases_sf"/>
</dbReference>
<dbReference type="Pfam" id="PF08241">
    <property type="entry name" value="Methyltransf_11"/>
    <property type="match status" value="1"/>
</dbReference>
<dbReference type="EMBL" id="MSFM01000002">
    <property type="protein sequence ID" value="PKY07128.1"/>
    <property type="molecule type" value="Genomic_DNA"/>
</dbReference>
<feature type="compositionally biased region" description="Basic and acidic residues" evidence="1">
    <location>
        <begin position="238"/>
        <end position="260"/>
    </location>
</feature>
<feature type="region of interest" description="Disordered" evidence="1">
    <location>
        <begin position="286"/>
        <end position="309"/>
    </location>
</feature>
<evidence type="ECO:0000313" key="3">
    <source>
        <dbReference type="EMBL" id="PKY07128.1"/>
    </source>
</evidence>
<evidence type="ECO:0000313" key="4">
    <source>
        <dbReference type="Proteomes" id="UP000234254"/>
    </source>
</evidence>